<keyword evidence="7" id="KW-0378">Hydrolase</keyword>
<dbReference type="OrthoDB" id="438440at2759"/>
<evidence type="ECO:0000256" key="15">
    <source>
        <dbReference type="SAM" id="MobiDB-lite"/>
    </source>
</evidence>
<evidence type="ECO:0000313" key="18">
    <source>
        <dbReference type="EMBL" id="OMJ09182.1"/>
    </source>
</evidence>
<feature type="domain" description="C2" evidence="16">
    <location>
        <begin position="38"/>
        <end position="107"/>
    </location>
</feature>
<dbReference type="InterPro" id="IPR029058">
    <property type="entry name" value="AB_hydrolase_fold"/>
</dbReference>
<dbReference type="SUPFAM" id="SSF53474">
    <property type="entry name" value="alpha/beta-Hydrolases"/>
    <property type="match status" value="1"/>
</dbReference>
<dbReference type="Gene3D" id="3.40.50.1820">
    <property type="entry name" value="alpha/beta hydrolase"/>
    <property type="match status" value="1"/>
</dbReference>
<dbReference type="EC" id="3.1.1.116" evidence="14"/>
<keyword evidence="10" id="KW-1133">Transmembrane helix</keyword>
<dbReference type="PANTHER" id="PTHR45792:SF8">
    <property type="entry name" value="DIACYLGLYCEROL LIPASE-ALPHA"/>
    <property type="match status" value="1"/>
</dbReference>
<sequence length="756" mass="85571">MEAREFEGCDITHPLNLYKIPDGVMQIFLKTVKLPQSSKKLYIVISFGDLLYQSSVSSDDKKEWYEGFEFRVTYHQQIFDFVTLEVYEQNMFFPDRLIGKARIKISFLDGYPEVFSRYYEIVADNSYSESFPSSDESAIKDLKLGAVLVRINYRYQNINDPEPKFSSDKNIPTIFNNNLNKDIRKLQTDAMKLIDSRVLSDELFSEFSTRFFSSLTSLNEPETNHANSTNPEIAIINDTVLAELSDNSTNEFSKFTKNDNNSLKPFSFFKSTPSELSDQKSTDLSKNQNPASEMIKPFFDFFGSLDSIVEISGKSDTNHLSTPIDSPKKHLPSDSLSPSKTAIPSIDQIHKDSGISSSDNSLPNLLATFTRIMNVLFQNLGLTHSQLIHGGIQLINYHTSPEYQSQRLYSLSQTPIPSEELALPEYYSKFSLSSYSTEDLLVDLTCEYEKWNGGLVHGGVRVMAQWIFIHVIPHMLAYAQKNGIKDINFVGHSLGAATAAVLLLMIKNESKKLEELKIPSSNFKFISWCYGTLPCVSLNLAKDCLVDGDSDSIDSSVPFSIFSFVHSRDMISSLSYGSVMDIKQMILAAYEKSETFSQSLAMKFDDKDEANRKRLDKLAFLANLHKKIVEEDINLKLYVPGKVFLITNSHPGKKVELKKTVITEILNPDAFSDSSILKIVKDLHPDGKVDSPGKVKFTQDILEDLKIDTKYVEKTSCVYRINPESLNSIEFCNTMISDHFPNRYEDSLLEAMNNSE</sequence>
<keyword evidence="6" id="KW-0479">Metal-binding</keyword>
<evidence type="ECO:0000256" key="1">
    <source>
        <dbReference type="ARBA" id="ARBA00001913"/>
    </source>
</evidence>
<evidence type="ECO:0000256" key="12">
    <source>
        <dbReference type="ARBA" id="ARBA00023136"/>
    </source>
</evidence>
<dbReference type="SUPFAM" id="SSF49562">
    <property type="entry name" value="C2 domain (Calcium/lipid-binding domain, CaLB)"/>
    <property type="match status" value="1"/>
</dbReference>
<feature type="domain" description="Fungal lipase-type" evidence="17">
    <location>
        <begin position="441"/>
        <end position="575"/>
    </location>
</feature>
<accession>A0A1R1X3H7</accession>
<keyword evidence="3" id="KW-1003">Cell membrane</keyword>
<dbReference type="InterPro" id="IPR002921">
    <property type="entry name" value="Fungal_lipase-type"/>
</dbReference>
<dbReference type="GO" id="GO:0005886">
    <property type="term" value="C:plasma membrane"/>
    <property type="evidence" value="ECO:0007669"/>
    <property type="project" value="UniProtKB-SubCell"/>
</dbReference>
<dbReference type="CDD" id="cd00030">
    <property type="entry name" value="C2"/>
    <property type="match status" value="1"/>
</dbReference>
<dbReference type="GO" id="GO:0046340">
    <property type="term" value="P:diacylglycerol catabolic process"/>
    <property type="evidence" value="ECO:0007669"/>
    <property type="project" value="TreeGrafter"/>
</dbReference>
<evidence type="ECO:0000256" key="14">
    <source>
        <dbReference type="ARBA" id="ARBA00026104"/>
    </source>
</evidence>
<dbReference type="Gene3D" id="2.60.40.150">
    <property type="entry name" value="C2 domain"/>
    <property type="match status" value="1"/>
</dbReference>
<protein>
    <recommendedName>
        <fullName evidence="14">sn-1-specific diacylglycerol lipase</fullName>
        <ecNumber evidence="14">3.1.1.116</ecNumber>
    </recommendedName>
</protein>
<evidence type="ECO:0000256" key="5">
    <source>
        <dbReference type="ARBA" id="ARBA00022692"/>
    </source>
</evidence>
<feature type="region of interest" description="Disordered" evidence="15">
    <location>
        <begin position="316"/>
        <end position="340"/>
    </location>
</feature>
<evidence type="ECO:0000256" key="10">
    <source>
        <dbReference type="ARBA" id="ARBA00022989"/>
    </source>
</evidence>
<evidence type="ECO:0000256" key="2">
    <source>
        <dbReference type="ARBA" id="ARBA00004651"/>
    </source>
</evidence>
<dbReference type="Pfam" id="PF00168">
    <property type="entry name" value="C2"/>
    <property type="match status" value="1"/>
</dbReference>
<gene>
    <name evidence="18" type="ORF">AYI70_g11071</name>
</gene>
<keyword evidence="19" id="KW-1185">Reference proteome</keyword>
<dbReference type="InterPro" id="IPR000008">
    <property type="entry name" value="C2_dom"/>
</dbReference>
<dbReference type="GO" id="GO:0019369">
    <property type="term" value="P:arachidonate metabolic process"/>
    <property type="evidence" value="ECO:0007669"/>
    <property type="project" value="TreeGrafter"/>
</dbReference>
<evidence type="ECO:0000259" key="16">
    <source>
        <dbReference type="Pfam" id="PF00168"/>
    </source>
</evidence>
<comment type="subcellular location">
    <subcellularLocation>
        <location evidence="2">Cell membrane</location>
        <topology evidence="2">Multi-pass membrane protein</topology>
    </subcellularLocation>
</comment>
<dbReference type="Proteomes" id="UP000187283">
    <property type="component" value="Unassembled WGS sequence"/>
</dbReference>
<evidence type="ECO:0000256" key="4">
    <source>
        <dbReference type="ARBA" id="ARBA00022553"/>
    </source>
</evidence>
<evidence type="ECO:0000256" key="9">
    <source>
        <dbReference type="ARBA" id="ARBA00022963"/>
    </source>
</evidence>
<dbReference type="InterPro" id="IPR052214">
    <property type="entry name" value="DAG_Lipase-Related"/>
</dbReference>
<evidence type="ECO:0000259" key="17">
    <source>
        <dbReference type="Pfam" id="PF01764"/>
    </source>
</evidence>
<keyword evidence="12" id="KW-0472">Membrane</keyword>
<dbReference type="PANTHER" id="PTHR45792">
    <property type="entry name" value="DIACYLGLYCEROL LIPASE HOMOLOG-RELATED"/>
    <property type="match status" value="1"/>
</dbReference>
<keyword evidence="11" id="KW-0443">Lipid metabolism</keyword>
<evidence type="ECO:0000256" key="8">
    <source>
        <dbReference type="ARBA" id="ARBA00022837"/>
    </source>
</evidence>
<evidence type="ECO:0000256" key="6">
    <source>
        <dbReference type="ARBA" id="ARBA00022723"/>
    </source>
</evidence>
<dbReference type="GO" id="GO:0046872">
    <property type="term" value="F:metal ion binding"/>
    <property type="evidence" value="ECO:0007669"/>
    <property type="project" value="UniProtKB-KW"/>
</dbReference>
<evidence type="ECO:0000313" key="19">
    <source>
        <dbReference type="Proteomes" id="UP000187283"/>
    </source>
</evidence>
<comment type="caution">
    <text evidence="18">The sequence shown here is derived from an EMBL/GenBank/DDBJ whole genome shotgun (WGS) entry which is preliminary data.</text>
</comment>
<dbReference type="GO" id="GO:0016298">
    <property type="term" value="F:lipase activity"/>
    <property type="evidence" value="ECO:0007669"/>
    <property type="project" value="TreeGrafter"/>
</dbReference>
<organism evidence="18 19">
    <name type="scientific">Smittium culicis</name>
    <dbReference type="NCBI Taxonomy" id="133412"/>
    <lineage>
        <taxon>Eukaryota</taxon>
        <taxon>Fungi</taxon>
        <taxon>Fungi incertae sedis</taxon>
        <taxon>Zoopagomycota</taxon>
        <taxon>Kickxellomycotina</taxon>
        <taxon>Harpellomycetes</taxon>
        <taxon>Harpellales</taxon>
        <taxon>Legeriomycetaceae</taxon>
        <taxon>Smittium</taxon>
    </lineage>
</organism>
<evidence type="ECO:0000256" key="11">
    <source>
        <dbReference type="ARBA" id="ARBA00023098"/>
    </source>
</evidence>
<reference evidence="18 19" key="1">
    <citation type="submission" date="2017-01" db="EMBL/GenBank/DDBJ databases">
        <authorList>
            <person name="Mah S.A."/>
            <person name="Swanson W.J."/>
            <person name="Moy G.W."/>
            <person name="Vacquier V.D."/>
        </authorList>
    </citation>
    <scope>NUCLEOTIDE SEQUENCE [LARGE SCALE GENOMIC DNA]</scope>
    <source>
        <strain evidence="18 19">GSMNP</strain>
    </source>
</reference>
<name>A0A1R1X3H7_9FUNG</name>
<keyword evidence="5" id="KW-0812">Transmembrane</keyword>
<evidence type="ECO:0000256" key="3">
    <source>
        <dbReference type="ARBA" id="ARBA00022475"/>
    </source>
</evidence>
<dbReference type="AlphaFoldDB" id="A0A1R1X3H7"/>
<dbReference type="Pfam" id="PF01764">
    <property type="entry name" value="Lipase_3"/>
    <property type="match status" value="1"/>
</dbReference>
<dbReference type="InterPro" id="IPR035892">
    <property type="entry name" value="C2_domain_sf"/>
</dbReference>
<keyword evidence="9" id="KW-0442">Lipid degradation</keyword>
<dbReference type="EMBL" id="LSSN01005548">
    <property type="protein sequence ID" value="OMJ09182.1"/>
    <property type="molecule type" value="Genomic_DNA"/>
</dbReference>
<keyword evidence="4" id="KW-0597">Phosphoprotein</keyword>
<proteinExistence type="predicted"/>
<evidence type="ECO:0000256" key="7">
    <source>
        <dbReference type="ARBA" id="ARBA00022801"/>
    </source>
</evidence>
<evidence type="ECO:0000256" key="13">
    <source>
        <dbReference type="ARBA" id="ARBA00024531"/>
    </source>
</evidence>
<keyword evidence="8" id="KW-0106">Calcium</keyword>
<comment type="catalytic activity">
    <reaction evidence="13">
        <text>a 1,2-diacyl-sn-glycerol + H2O = a 2-acylglycerol + a fatty acid + H(+)</text>
        <dbReference type="Rhea" id="RHEA:33275"/>
        <dbReference type="ChEBI" id="CHEBI:15377"/>
        <dbReference type="ChEBI" id="CHEBI:15378"/>
        <dbReference type="ChEBI" id="CHEBI:17389"/>
        <dbReference type="ChEBI" id="CHEBI:17815"/>
        <dbReference type="ChEBI" id="CHEBI:28868"/>
        <dbReference type="EC" id="3.1.1.116"/>
    </reaction>
    <physiologicalReaction direction="left-to-right" evidence="13">
        <dbReference type="Rhea" id="RHEA:33276"/>
    </physiologicalReaction>
</comment>
<comment type="cofactor">
    <cofactor evidence="1">
        <name>Ca(2+)</name>
        <dbReference type="ChEBI" id="CHEBI:29108"/>
    </cofactor>
</comment>